<evidence type="ECO:0000313" key="5">
    <source>
        <dbReference type="Proteomes" id="UP000078046"/>
    </source>
</evidence>
<feature type="signal peptide" evidence="1">
    <location>
        <begin position="1"/>
        <end position="15"/>
    </location>
</feature>
<dbReference type="AlphaFoldDB" id="A0A177AY63"/>
<dbReference type="EMBL" id="LWCA01000826">
    <property type="protein sequence ID" value="OAF66800.1"/>
    <property type="molecule type" value="Genomic_DNA"/>
</dbReference>
<evidence type="ECO:0000256" key="1">
    <source>
        <dbReference type="SAM" id="SignalP"/>
    </source>
</evidence>
<dbReference type="OrthoDB" id="5807442at2759"/>
<proteinExistence type="predicted"/>
<dbReference type="CDD" id="cd01647">
    <property type="entry name" value="RT_LTR"/>
    <property type="match status" value="1"/>
</dbReference>
<feature type="chain" id="PRO_5012723615" description="Reverse transcriptase domain-containing protein" evidence="1">
    <location>
        <begin position="16"/>
        <end position="419"/>
    </location>
</feature>
<dbReference type="InterPro" id="IPR050951">
    <property type="entry name" value="Retrovirus_Pol_polyprotein"/>
</dbReference>
<dbReference type="PANTHER" id="PTHR37984:SF9">
    <property type="entry name" value="INTEGRASE CATALYTIC DOMAIN-CONTAINING PROTEIN"/>
    <property type="match status" value="1"/>
</dbReference>
<organism evidence="4 5">
    <name type="scientific">Intoshia linei</name>
    <dbReference type="NCBI Taxonomy" id="1819745"/>
    <lineage>
        <taxon>Eukaryota</taxon>
        <taxon>Metazoa</taxon>
        <taxon>Spiralia</taxon>
        <taxon>Lophotrochozoa</taxon>
        <taxon>Mesozoa</taxon>
        <taxon>Orthonectida</taxon>
        <taxon>Rhopaluridae</taxon>
        <taxon>Intoshia</taxon>
    </lineage>
</organism>
<evidence type="ECO:0000259" key="2">
    <source>
        <dbReference type="Pfam" id="PF00078"/>
    </source>
</evidence>
<dbReference type="InterPro" id="IPR043128">
    <property type="entry name" value="Rev_trsase/Diguanyl_cyclase"/>
</dbReference>
<sequence length="419" mass="48771">MKIIWVLAILIYVNARQTANPLKEVTFENVKENSIIYKYIKFNNVFVVNKNNSTMIWEYLKNKFEMIGLYNRASNQIYKLNKGYIGYVSEGTDYKLIFISYENKRSDTNKVRVISTRHIVLSKKIYGQDNILNDYDRNTIFALKIKKIIQWFHSYQVIIEKVYTLRHRVLIQYKKESRHLTAFSSPFGFFQYKRVPFGLASAPATFQAIMDKILRDIDGVSCMLDDILIYGKSTKEYDNSLKLVLVRLKSHNVILNSKKCSLRQKEFVVLGMVLNKDGYHAEDEKIKALRELSVPTNISKLRSFLGMATYYSNFLKICISLYDLTYENELIEWTTKHQKVFDEVKDKILQQVIIFTFDPDAETIAQINASNEGIGAVLIQKQNGNEVTLAFYSSRLSQTEVNYSTEEKETLTCVMAIKK</sequence>
<gene>
    <name evidence="4" type="ORF">A3Q56_05357</name>
</gene>
<dbReference type="InterPro" id="IPR041577">
    <property type="entry name" value="RT_RNaseH_2"/>
</dbReference>
<reference evidence="4 5" key="1">
    <citation type="submission" date="2016-04" db="EMBL/GenBank/DDBJ databases">
        <title>The genome of Intoshia linei affirms orthonectids as highly simplified spiralians.</title>
        <authorList>
            <person name="Mikhailov K.V."/>
            <person name="Slusarev G.S."/>
            <person name="Nikitin M.A."/>
            <person name="Logacheva M.D."/>
            <person name="Penin A."/>
            <person name="Aleoshin V."/>
            <person name="Panchin Y.V."/>
        </authorList>
    </citation>
    <scope>NUCLEOTIDE SEQUENCE [LARGE SCALE GENOMIC DNA]</scope>
    <source>
        <strain evidence="4">Intl2013</strain>
        <tissue evidence="4">Whole animal</tissue>
    </source>
</reference>
<keyword evidence="1" id="KW-0732">Signal</keyword>
<dbReference type="InterPro" id="IPR000477">
    <property type="entry name" value="RT_dom"/>
</dbReference>
<keyword evidence="5" id="KW-1185">Reference proteome</keyword>
<accession>A0A177AY63</accession>
<dbReference type="SUPFAM" id="SSF56672">
    <property type="entry name" value="DNA/RNA polymerases"/>
    <property type="match status" value="1"/>
</dbReference>
<dbReference type="InterPro" id="IPR043502">
    <property type="entry name" value="DNA/RNA_pol_sf"/>
</dbReference>
<evidence type="ECO:0000259" key="3">
    <source>
        <dbReference type="Pfam" id="PF17919"/>
    </source>
</evidence>
<dbReference type="PANTHER" id="PTHR37984">
    <property type="entry name" value="PROTEIN CBG26694"/>
    <property type="match status" value="1"/>
</dbReference>
<dbReference type="Proteomes" id="UP000078046">
    <property type="component" value="Unassembled WGS sequence"/>
</dbReference>
<dbReference type="Pfam" id="PF17919">
    <property type="entry name" value="RT_RNaseH_2"/>
    <property type="match status" value="1"/>
</dbReference>
<dbReference type="Pfam" id="PF00078">
    <property type="entry name" value="RVT_1"/>
    <property type="match status" value="1"/>
</dbReference>
<evidence type="ECO:0000313" key="4">
    <source>
        <dbReference type="EMBL" id="OAF66800.1"/>
    </source>
</evidence>
<comment type="caution">
    <text evidence="4">The sequence shown here is derived from an EMBL/GenBank/DDBJ whole genome shotgun (WGS) entry which is preliminary data.</text>
</comment>
<name>A0A177AY63_9BILA</name>
<dbReference type="Gene3D" id="3.30.70.270">
    <property type="match status" value="2"/>
</dbReference>
<evidence type="ECO:0008006" key="6">
    <source>
        <dbReference type="Google" id="ProtNLM"/>
    </source>
</evidence>
<protein>
    <recommendedName>
        <fullName evidence="6">Reverse transcriptase domain-containing protein</fullName>
    </recommendedName>
</protein>
<feature type="domain" description="Reverse transcriptase/retrotransposon-derived protein RNase H-like" evidence="3">
    <location>
        <begin position="333"/>
        <end position="419"/>
    </location>
</feature>
<dbReference type="Gene3D" id="3.10.10.10">
    <property type="entry name" value="HIV Type 1 Reverse Transcriptase, subunit A, domain 1"/>
    <property type="match status" value="1"/>
</dbReference>
<feature type="domain" description="Reverse transcriptase" evidence="2">
    <location>
        <begin position="171"/>
        <end position="273"/>
    </location>
</feature>
<dbReference type="FunFam" id="3.30.70.270:FF:000003">
    <property type="entry name" value="Transposon Ty3-G Gag-Pol polyprotein"/>
    <property type="match status" value="1"/>
</dbReference>